<proteinExistence type="predicted"/>
<gene>
    <name evidence="1" type="primary">ARF3_1</name>
    <name evidence="1" type="ORF">CM83_3995</name>
</gene>
<evidence type="ECO:0000313" key="1">
    <source>
        <dbReference type="EMBL" id="JAG07987.1"/>
    </source>
</evidence>
<organism evidence="1">
    <name type="scientific">Lygus hesperus</name>
    <name type="common">Western plant bug</name>
    <dbReference type="NCBI Taxonomy" id="30085"/>
    <lineage>
        <taxon>Eukaryota</taxon>
        <taxon>Metazoa</taxon>
        <taxon>Ecdysozoa</taxon>
        <taxon>Arthropoda</taxon>
        <taxon>Hexapoda</taxon>
        <taxon>Insecta</taxon>
        <taxon>Pterygota</taxon>
        <taxon>Neoptera</taxon>
        <taxon>Paraneoptera</taxon>
        <taxon>Hemiptera</taxon>
        <taxon>Heteroptera</taxon>
        <taxon>Panheteroptera</taxon>
        <taxon>Cimicomorpha</taxon>
        <taxon>Miridae</taxon>
        <taxon>Mirini</taxon>
        <taxon>Lygus</taxon>
    </lineage>
</organism>
<dbReference type="AlphaFoldDB" id="A0A0A9WHS6"/>
<reference evidence="1" key="1">
    <citation type="journal article" date="2014" name="PLoS ONE">
        <title>Transcriptome-Based Identification of ABC Transporters in the Western Tarnished Plant Bug Lygus hesperus.</title>
        <authorList>
            <person name="Hull J.J."/>
            <person name="Chaney K."/>
            <person name="Geib S.M."/>
            <person name="Fabrick J.A."/>
            <person name="Brent C.S."/>
            <person name="Walsh D."/>
            <person name="Lavine L.C."/>
        </authorList>
    </citation>
    <scope>NUCLEOTIDE SEQUENCE</scope>
</reference>
<name>A0A0A9WHS6_LYGHE</name>
<dbReference type="EMBL" id="GBHO01035617">
    <property type="protein sequence ID" value="JAG07987.1"/>
    <property type="molecule type" value="Transcribed_RNA"/>
</dbReference>
<accession>A0A0A9WHS6</accession>
<sequence>MLTYIQNISAYGSKDYMMEISKDEFRDKPVIEMNLSLGILEPKLNSDTIIIPTKHDDNELEFIPKLYTTKSTISKDAITVIDTESLHNIESVNNVDDTNTKTCIDNQDTTDTVVEKLTITPNHVLTREEIGFEPILEGQDGSTDFRPYQCKQVNECIDKKFCKRF</sequence>
<protein>
    <submittedName>
        <fullName evidence="1">Auxin response factor 3</fullName>
    </submittedName>
</protein>
<reference evidence="1" key="2">
    <citation type="submission" date="2014-07" db="EMBL/GenBank/DDBJ databases">
        <authorList>
            <person name="Hull J."/>
        </authorList>
    </citation>
    <scope>NUCLEOTIDE SEQUENCE</scope>
</reference>